<organism evidence="10 11">
    <name type="scientific">Eubacterium segne</name>
    <dbReference type="NCBI Taxonomy" id="2763045"/>
    <lineage>
        <taxon>Bacteria</taxon>
        <taxon>Bacillati</taxon>
        <taxon>Bacillota</taxon>
        <taxon>Clostridia</taxon>
        <taxon>Eubacteriales</taxon>
        <taxon>Eubacteriaceae</taxon>
        <taxon>Eubacterium</taxon>
    </lineage>
</organism>
<evidence type="ECO:0000256" key="4">
    <source>
        <dbReference type="ARBA" id="ARBA00022840"/>
    </source>
</evidence>
<dbReference type="RefSeq" id="WP_186840646.1">
    <property type="nucleotide sequence ID" value="NZ_JACOOZ010000010.1"/>
</dbReference>
<dbReference type="SUPFAM" id="SSF90123">
    <property type="entry name" value="ABC transporter transmembrane region"/>
    <property type="match status" value="1"/>
</dbReference>
<comment type="caution">
    <text evidence="10">The sequence shown here is derived from an EMBL/GenBank/DDBJ whole genome shotgun (WGS) entry which is preliminary data.</text>
</comment>
<dbReference type="Proteomes" id="UP000597877">
    <property type="component" value="Unassembled WGS sequence"/>
</dbReference>
<evidence type="ECO:0000256" key="3">
    <source>
        <dbReference type="ARBA" id="ARBA00022741"/>
    </source>
</evidence>
<dbReference type="Gene3D" id="3.40.50.300">
    <property type="entry name" value="P-loop containing nucleotide triphosphate hydrolases"/>
    <property type="match status" value="1"/>
</dbReference>
<dbReference type="PANTHER" id="PTHR43394:SF1">
    <property type="entry name" value="ATP-BINDING CASSETTE SUB-FAMILY B MEMBER 10, MITOCHONDRIAL"/>
    <property type="match status" value="1"/>
</dbReference>
<dbReference type="InterPro" id="IPR011527">
    <property type="entry name" value="ABC1_TM_dom"/>
</dbReference>
<dbReference type="CDD" id="cd07346">
    <property type="entry name" value="ABC_6TM_exporters"/>
    <property type="match status" value="1"/>
</dbReference>
<evidence type="ECO:0000259" key="8">
    <source>
        <dbReference type="PROSITE" id="PS50893"/>
    </source>
</evidence>
<dbReference type="PROSITE" id="PS50929">
    <property type="entry name" value="ABC_TM1F"/>
    <property type="match status" value="1"/>
</dbReference>
<proteinExistence type="predicted"/>
<dbReference type="InterPro" id="IPR039421">
    <property type="entry name" value="Type_1_exporter"/>
</dbReference>
<feature type="transmembrane region" description="Helical" evidence="7">
    <location>
        <begin position="168"/>
        <end position="185"/>
    </location>
</feature>
<dbReference type="EMBL" id="JACOOZ010000010">
    <property type="protein sequence ID" value="MBC5668760.1"/>
    <property type="molecule type" value="Genomic_DNA"/>
</dbReference>
<dbReference type="InterPro" id="IPR003439">
    <property type="entry name" value="ABC_transporter-like_ATP-bd"/>
</dbReference>
<evidence type="ECO:0000256" key="6">
    <source>
        <dbReference type="ARBA" id="ARBA00023136"/>
    </source>
</evidence>
<keyword evidence="11" id="KW-1185">Reference proteome</keyword>
<reference evidence="10 11" key="1">
    <citation type="submission" date="2020-08" db="EMBL/GenBank/DDBJ databases">
        <title>Genome public.</title>
        <authorList>
            <person name="Liu C."/>
            <person name="Sun Q."/>
        </authorList>
    </citation>
    <scope>NUCLEOTIDE SEQUENCE [LARGE SCALE GENOMIC DNA]</scope>
    <source>
        <strain evidence="10 11">BX4</strain>
    </source>
</reference>
<evidence type="ECO:0000256" key="2">
    <source>
        <dbReference type="ARBA" id="ARBA00022692"/>
    </source>
</evidence>
<name>A0ABR7F7M2_9FIRM</name>
<gene>
    <name evidence="10" type="ORF">H8S00_12360</name>
</gene>
<evidence type="ECO:0000256" key="1">
    <source>
        <dbReference type="ARBA" id="ARBA00004651"/>
    </source>
</evidence>
<evidence type="ECO:0000256" key="5">
    <source>
        <dbReference type="ARBA" id="ARBA00022989"/>
    </source>
</evidence>
<dbReference type="GO" id="GO:0005524">
    <property type="term" value="F:ATP binding"/>
    <property type="evidence" value="ECO:0007669"/>
    <property type="project" value="UniProtKB-KW"/>
</dbReference>
<dbReference type="Pfam" id="PF00005">
    <property type="entry name" value="ABC_tran"/>
    <property type="match status" value="1"/>
</dbReference>
<feature type="transmembrane region" description="Helical" evidence="7">
    <location>
        <begin position="141"/>
        <end position="162"/>
    </location>
</feature>
<keyword evidence="2 7" id="KW-0812">Transmembrane</keyword>
<protein>
    <submittedName>
        <fullName evidence="10">ABC transporter ATP-binding protein</fullName>
    </submittedName>
</protein>
<evidence type="ECO:0000313" key="10">
    <source>
        <dbReference type="EMBL" id="MBC5668760.1"/>
    </source>
</evidence>
<feature type="domain" description="ABC transporter" evidence="8">
    <location>
        <begin position="347"/>
        <end position="563"/>
    </location>
</feature>
<evidence type="ECO:0000256" key="7">
    <source>
        <dbReference type="SAM" id="Phobius"/>
    </source>
</evidence>
<keyword evidence="4 10" id="KW-0067">ATP-binding</keyword>
<keyword evidence="6 7" id="KW-0472">Membrane</keyword>
<comment type="subcellular location">
    <subcellularLocation>
        <location evidence="1">Cell membrane</location>
        <topology evidence="1">Multi-pass membrane protein</topology>
    </subcellularLocation>
</comment>
<dbReference type="SUPFAM" id="SSF52540">
    <property type="entry name" value="P-loop containing nucleoside triphosphate hydrolases"/>
    <property type="match status" value="1"/>
</dbReference>
<dbReference type="InterPro" id="IPR027417">
    <property type="entry name" value="P-loop_NTPase"/>
</dbReference>
<evidence type="ECO:0000313" key="11">
    <source>
        <dbReference type="Proteomes" id="UP000597877"/>
    </source>
</evidence>
<evidence type="ECO:0000259" key="9">
    <source>
        <dbReference type="PROSITE" id="PS50929"/>
    </source>
</evidence>
<dbReference type="Gene3D" id="1.20.1560.10">
    <property type="entry name" value="ABC transporter type 1, transmembrane domain"/>
    <property type="match status" value="1"/>
</dbReference>
<feature type="transmembrane region" description="Helical" evidence="7">
    <location>
        <begin position="23"/>
        <end position="43"/>
    </location>
</feature>
<feature type="transmembrane region" description="Helical" evidence="7">
    <location>
        <begin position="247"/>
        <end position="271"/>
    </location>
</feature>
<feature type="transmembrane region" description="Helical" evidence="7">
    <location>
        <begin position="63"/>
        <end position="84"/>
    </location>
</feature>
<dbReference type="SMART" id="SM00382">
    <property type="entry name" value="AAA"/>
    <property type="match status" value="1"/>
</dbReference>
<keyword evidence="5 7" id="KW-1133">Transmembrane helix</keyword>
<dbReference type="PANTHER" id="PTHR43394">
    <property type="entry name" value="ATP-DEPENDENT PERMEASE MDL1, MITOCHONDRIAL"/>
    <property type="match status" value="1"/>
</dbReference>
<accession>A0ABR7F7M2</accession>
<feature type="domain" description="ABC transmembrane type-1" evidence="9">
    <location>
        <begin position="28"/>
        <end position="309"/>
    </location>
</feature>
<dbReference type="Pfam" id="PF00664">
    <property type="entry name" value="ABC_membrane"/>
    <property type="match status" value="1"/>
</dbReference>
<sequence length="565" mass="62512">MKKHNISQVKDEAKWMLKYAKHYWGAILLYCVLGVLATVMGLAGSVMSKYLIDIVTGYDTKAIGWVVSLMIAMGMGNIVLNAITSRATVLISTKVYNEIQAEIYDRVMEADWESLYEYRSGDLINRLTGDVKTVSDSVISWFPSLITKGAQFLGALVIILYYDPTMAVIALLSAPVSVLMSRVILSKMRKYSQELRKASSEVITYQEDSFQNIQTIKCFGIVDFFEKGMRNVQQKYKDLMMDYNKMSITATSLLSFTGMLVSYGCLGWGVYRLWKGAIIFGTLTLFIQLANSLSSSFSSLISLVPQAVSATTSAGRIMSVSEIKPEPVIEEETAQKIKENSSKGLEIRIENIDFTYKGGEKVLSNVNLLAKSGNIVAIVGPSGEGKTTIMRIILGLINPQSGKSVMRDNLGNECALSAATREMFSYVPQGNTIFADTIAKNMRMVKNDATDKEIIVALKTACAYDFVKKLPEGINTIIGENGQGLSEGQAQRISIARAVLRDAPVILLDEATSALDVDTEEKVLKNIIKKDSKKICIVTTHRPSVLDICERVYRINKTNFEEIKK</sequence>
<dbReference type="InterPro" id="IPR036640">
    <property type="entry name" value="ABC1_TM_sf"/>
</dbReference>
<keyword evidence="3" id="KW-0547">Nucleotide-binding</keyword>
<dbReference type="PROSITE" id="PS50893">
    <property type="entry name" value="ABC_TRANSPORTER_2"/>
    <property type="match status" value="1"/>
</dbReference>
<dbReference type="InterPro" id="IPR003593">
    <property type="entry name" value="AAA+_ATPase"/>
</dbReference>